<protein>
    <recommendedName>
        <fullName evidence="9">Membrane fusion protein (MFP) family protein</fullName>
    </recommendedName>
</protein>
<keyword evidence="3 9" id="KW-0813">Transport</keyword>
<feature type="coiled-coil region" evidence="10">
    <location>
        <begin position="215"/>
        <end position="242"/>
    </location>
</feature>
<name>A0A7S9QFA1_9RHOB</name>
<dbReference type="InterPro" id="IPR058982">
    <property type="entry name" value="Beta-barrel_AprE"/>
</dbReference>
<dbReference type="GO" id="GO:0005886">
    <property type="term" value="C:plasma membrane"/>
    <property type="evidence" value="ECO:0007669"/>
    <property type="project" value="UniProtKB-SubCell"/>
</dbReference>
<dbReference type="GO" id="GO:0015031">
    <property type="term" value="P:protein transport"/>
    <property type="evidence" value="ECO:0007669"/>
    <property type="project" value="InterPro"/>
</dbReference>
<evidence type="ECO:0000256" key="6">
    <source>
        <dbReference type="ARBA" id="ARBA00022692"/>
    </source>
</evidence>
<dbReference type="Pfam" id="PF25994">
    <property type="entry name" value="HH_AprE"/>
    <property type="match status" value="1"/>
</dbReference>
<evidence type="ECO:0000256" key="2">
    <source>
        <dbReference type="ARBA" id="ARBA00009477"/>
    </source>
</evidence>
<comment type="similarity">
    <text evidence="2 9">Belongs to the membrane fusion protein (MFP) (TC 8.A.1) family.</text>
</comment>
<evidence type="ECO:0000256" key="3">
    <source>
        <dbReference type="ARBA" id="ARBA00022448"/>
    </source>
</evidence>
<dbReference type="Pfam" id="PF26002">
    <property type="entry name" value="Beta-barrel_AprE"/>
    <property type="match status" value="1"/>
</dbReference>
<dbReference type="PANTHER" id="PTHR30386:SF26">
    <property type="entry name" value="TRANSPORT PROTEIN COMB"/>
    <property type="match status" value="1"/>
</dbReference>
<feature type="domain" description="AprE-like beta-barrel" evidence="12">
    <location>
        <begin position="313"/>
        <end position="400"/>
    </location>
</feature>
<proteinExistence type="inferred from homology"/>
<dbReference type="InterPro" id="IPR050739">
    <property type="entry name" value="MFP"/>
</dbReference>
<dbReference type="InterPro" id="IPR010129">
    <property type="entry name" value="T1SS_HlyD"/>
</dbReference>
<evidence type="ECO:0000256" key="4">
    <source>
        <dbReference type="ARBA" id="ARBA00022475"/>
    </source>
</evidence>
<keyword evidence="14" id="KW-1185">Reference proteome</keyword>
<dbReference type="PANTHER" id="PTHR30386">
    <property type="entry name" value="MEMBRANE FUSION SUBUNIT OF EMRAB-TOLC MULTIDRUG EFFLUX PUMP"/>
    <property type="match status" value="1"/>
</dbReference>
<dbReference type="AlphaFoldDB" id="A0A7S9QFA1"/>
<dbReference type="Proteomes" id="UP000594800">
    <property type="component" value="Chromosome"/>
</dbReference>
<organism evidence="13 14">
    <name type="scientific">Pontivivens ytuae</name>
    <dbReference type="NCBI Taxonomy" id="2789856"/>
    <lineage>
        <taxon>Bacteria</taxon>
        <taxon>Pseudomonadati</taxon>
        <taxon>Pseudomonadota</taxon>
        <taxon>Alphaproteobacteria</taxon>
        <taxon>Rhodobacterales</taxon>
        <taxon>Paracoccaceae</taxon>
        <taxon>Pontivivens</taxon>
    </lineage>
</organism>
<evidence type="ECO:0000259" key="12">
    <source>
        <dbReference type="Pfam" id="PF26002"/>
    </source>
</evidence>
<keyword evidence="8" id="KW-0472">Membrane</keyword>
<feature type="domain" description="AprE-like long alpha-helical hairpin" evidence="11">
    <location>
        <begin position="90"/>
        <end position="270"/>
    </location>
</feature>
<evidence type="ECO:0000259" key="11">
    <source>
        <dbReference type="Pfam" id="PF25994"/>
    </source>
</evidence>
<dbReference type="InterPro" id="IPR058781">
    <property type="entry name" value="HH_AprE-like"/>
</dbReference>
<evidence type="ECO:0000256" key="5">
    <source>
        <dbReference type="ARBA" id="ARBA00022519"/>
    </source>
</evidence>
<evidence type="ECO:0000256" key="1">
    <source>
        <dbReference type="ARBA" id="ARBA00004377"/>
    </source>
</evidence>
<evidence type="ECO:0000313" key="13">
    <source>
        <dbReference type="EMBL" id="QPH56287.1"/>
    </source>
</evidence>
<sequence length="425" mass="47022">MRERRRGQGIRGSLLLFAILAFLVLAVFWASVTEIDDVTRSDGRIVPSSRVYVVQAPDDGALHGVRVREGELVEAGDLIAEMDRSLALGRLDTERQRAFALEARVTRLRAEIDGIEPLFADALTRQAPRMVASEASLFRARRQELETERLVLRNQIEQQGAAIEEAEVLLVSARDTHGLLVQQIAMVEPLVNRNLEPETSLLQLRMELGELDGRASQAASQLSRERLRLAELETRLDALDSRFEADALAELAAATAELAGVRPLLPALEERLDRLEIRAQTRGVVNRVHVAAAGGVVRAGQELVDVVPLDDTLLIEAFVRPADIAFLYPGQSVNVKVTAYDFSRYGALRGEVRRIGASAVPHPERDENVFVVDVAARSELVDAEERPLDIIPGMVAQVEFLSGRKTVLDYIIRPVVRVKDSAFRD</sequence>
<accession>A0A7S9QFA1</accession>
<keyword evidence="4 9" id="KW-1003">Cell membrane</keyword>
<evidence type="ECO:0000256" key="10">
    <source>
        <dbReference type="SAM" id="Coils"/>
    </source>
</evidence>
<evidence type="ECO:0000313" key="14">
    <source>
        <dbReference type="Proteomes" id="UP000594800"/>
    </source>
</evidence>
<evidence type="ECO:0000256" key="7">
    <source>
        <dbReference type="ARBA" id="ARBA00022989"/>
    </source>
</evidence>
<keyword evidence="10" id="KW-0175">Coiled coil</keyword>
<evidence type="ECO:0000256" key="8">
    <source>
        <dbReference type="ARBA" id="ARBA00023136"/>
    </source>
</evidence>
<keyword evidence="7" id="KW-1133">Transmembrane helix</keyword>
<keyword evidence="6" id="KW-0812">Transmembrane</keyword>
<evidence type="ECO:0000256" key="9">
    <source>
        <dbReference type="RuleBase" id="RU365093"/>
    </source>
</evidence>
<dbReference type="EMBL" id="CP064942">
    <property type="protein sequence ID" value="QPH56287.1"/>
    <property type="molecule type" value="Genomic_DNA"/>
</dbReference>
<dbReference type="NCBIfam" id="TIGR01843">
    <property type="entry name" value="type_I_hlyD"/>
    <property type="match status" value="1"/>
</dbReference>
<dbReference type="KEGG" id="poz:I0K15_20625"/>
<gene>
    <name evidence="13" type="ORF">I0K15_20625</name>
</gene>
<dbReference type="Gene3D" id="2.40.30.170">
    <property type="match status" value="1"/>
</dbReference>
<keyword evidence="5 9" id="KW-0997">Cell inner membrane</keyword>
<comment type="subcellular location">
    <subcellularLocation>
        <location evidence="1 9">Cell inner membrane</location>
        <topology evidence="1 9">Single-pass membrane protein</topology>
    </subcellularLocation>
</comment>
<reference evidence="13 14" key="1">
    <citation type="submission" date="2020-11" db="EMBL/GenBank/DDBJ databases">
        <title>Description of Pontivivens ytuae sp. nov. isolated from deep sea sediment of Mariana Trench.</title>
        <authorList>
            <person name="Wang Z."/>
            <person name="Sun Q.-L."/>
            <person name="Xu X.-D."/>
            <person name="Tang Y.-Z."/>
            <person name="Zhang J."/>
        </authorList>
    </citation>
    <scope>NUCLEOTIDE SEQUENCE [LARGE SCALE GENOMIC DNA]</scope>
    <source>
        <strain evidence="13 14">MT2928</strain>
    </source>
</reference>
<dbReference type="PRINTS" id="PR01490">
    <property type="entry name" value="RTXTOXIND"/>
</dbReference>